<evidence type="ECO:0008006" key="3">
    <source>
        <dbReference type="Google" id="ProtNLM"/>
    </source>
</evidence>
<evidence type="ECO:0000313" key="1">
    <source>
        <dbReference type="EMBL" id="OBI25981.1"/>
    </source>
</evidence>
<sequence>MDSLTGSRIERLAPHEVFVFGSNAHGMHDGGAARDAFQKFGAVWGEGHGHHGQSYAIDTMSGFATLAAEVDTFLDYARAHPELRFQVTPIGTGIAGYRIDQIAPLFADRPENVVLPVEFSSWLENEST</sequence>
<gene>
    <name evidence="1" type="ORF">A5710_07850</name>
</gene>
<evidence type="ECO:0000313" key="2">
    <source>
        <dbReference type="Proteomes" id="UP000093943"/>
    </source>
</evidence>
<accession>A0A1A2XM54</accession>
<name>A0A1A2XM54_MYCSD</name>
<dbReference type="Proteomes" id="UP000093943">
    <property type="component" value="Unassembled WGS sequence"/>
</dbReference>
<organism evidence="1 2">
    <name type="scientific">Mycolicibacter sinensis (strain JDM601)</name>
    <name type="common">Mycobacterium sinense</name>
    <dbReference type="NCBI Taxonomy" id="875328"/>
    <lineage>
        <taxon>Bacteria</taxon>
        <taxon>Bacillati</taxon>
        <taxon>Actinomycetota</taxon>
        <taxon>Actinomycetes</taxon>
        <taxon>Mycobacteriales</taxon>
        <taxon>Mycobacteriaceae</taxon>
        <taxon>Mycolicibacter</taxon>
    </lineage>
</organism>
<dbReference type="AlphaFoldDB" id="A0A1A2XM54"/>
<comment type="caution">
    <text evidence="1">The sequence shown here is derived from an EMBL/GenBank/DDBJ whole genome shotgun (WGS) entry which is preliminary data.</text>
</comment>
<dbReference type="EMBL" id="LZKG01000142">
    <property type="protein sequence ID" value="OBI25981.1"/>
    <property type="molecule type" value="Genomic_DNA"/>
</dbReference>
<reference evidence="2" key="1">
    <citation type="submission" date="2016-06" db="EMBL/GenBank/DDBJ databases">
        <authorList>
            <person name="Sutton G."/>
            <person name="Brinkac L."/>
            <person name="Sanka R."/>
            <person name="Adams M."/>
            <person name="Lau E."/>
            <person name="Sam S."/>
            <person name="Sreng N."/>
            <person name="Him V."/>
            <person name="Kerleguer A."/>
            <person name="Cheng S."/>
        </authorList>
    </citation>
    <scope>NUCLEOTIDE SEQUENCE [LARGE SCALE GENOMIC DNA]</scope>
    <source>
        <strain evidence="2">E1876</strain>
    </source>
</reference>
<protein>
    <recommendedName>
        <fullName evidence="3">Macro domain-containing protein</fullName>
    </recommendedName>
</protein>
<proteinExistence type="predicted"/>